<dbReference type="Pfam" id="PF25390">
    <property type="entry name" value="WD40_RLD"/>
    <property type="match status" value="1"/>
</dbReference>
<feature type="domain" description="RCC1-like" evidence="4">
    <location>
        <begin position="4"/>
        <end position="362"/>
    </location>
</feature>
<dbReference type="PROSITE" id="PS50012">
    <property type="entry name" value="RCC1_3"/>
    <property type="match status" value="3"/>
</dbReference>
<keyword evidence="1" id="KW-0344">Guanine-nucleotide releasing factor</keyword>
<protein>
    <submittedName>
        <fullName evidence="5">Uu.00g079470.m01.CDS01</fullName>
    </submittedName>
</protein>
<proteinExistence type="predicted"/>
<dbReference type="InterPro" id="IPR058923">
    <property type="entry name" value="RCC1-like_dom"/>
</dbReference>
<sequence length="374" mass="39231">MDGLFALGSNGSGQLGLGHKEDVSVPKQIQFDGEPPRDAITQVAAGGNHTILLTASGRAYWSGDASSGACGIVDTSSEAGLSVFREVALSLTGPPGRIVHVACTWDASLFVVEDEHGRATRIYTCGPADVGAVNPARGEPTLIQNEYTPAGTQVKDIAAGFRHVVVILNNGDVYGWGNGRKGQLGPKKQMDDMANPKGVVEHRRMLDGIGFKVAKAICCQYTTCLIAEPGDGRIAVLGADKWGLKSTAPAEVPNWMTMSACWGSIYALQRNGILVAWGRDDHGQMPPPGLPPITHLVAGSEHVLALTEGGDVLTWGWGEHGNCGPQSEEKSGDVKGRWNVLASLKHLSEGSSITAIGAGCATSWINIAADGMFL</sequence>
<dbReference type="PANTHER" id="PTHR45982:SF5">
    <property type="entry name" value="RCC DOMAIN-CONTAINING PROTEIN ATS1"/>
    <property type="match status" value="1"/>
</dbReference>
<evidence type="ECO:0000256" key="3">
    <source>
        <dbReference type="PROSITE-ProRule" id="PRU00235"/>
    </source>
</evidence>
<evidence type="ECO:0000259" key="4">
    <source>
        <dbReference type="Pfam" id="PF25390"/>
    </source>
</evidence>
<dbReference type="Gene3D" id="2.130.10.30">
    <property type="entry name" value="Regulator of chromosome condensation 1/beta-lactamase-inhibitor protein II"/>
    <property type="match status" value="2"/>
</dbReference>
<accession>A0AAI8VLR9</accession>
<dbReference type="EMBL" id="CAUWAG010000010">
    <property type="protein sequence ID" value="CAJ2506761.1"/>
    <property type="molecule type" value="Genomic_DNA"/>
</dbReference>
<feature type="repeat" description="RCC1" evidence="3">
    <location>
        <begin position="171"/>
        <end position="229"/>
    </location>
</feature>
<comment type="caution">
    <text evidence="5">The sequence shown here is derived from an EMBL/GenBank/DDBJ whole genome shotgun (WGS) entry which is preliminary data.</text>
</comment>
<organism evidence="5 6">
    <name type="scientific">Anthostomella pinea</name>
    <dbReference type="NCBI Taxonomy" id="933095"/>
    <lineage>
        <taxon>Eukaryota</taxon>
        <taxon>Fungi</taxon>
        <taxon>Dikarya</taxon>
        <taxon>Ascomycota</taxon>
        <taxon>Pezizomycotina</taxon>
        <taxon>Sordariomycetes</taxon>
        <taxon>Xylariomycetidae</taxon>
        <taxon>Xylariales</taxon>
        <taxon>Xylariaceae</taxon>
        <taxon>Anthostomella</taxon>
    </lineage>
</organism>
<evidence type="ECO:0000313" key="5">
    <source>
        <dbReference type="EMBL" id="CAJ2506761.1"/>
    </source>
</evidence>
<dbReference type="Proteomes" id="UP001295740">
    <property type="component" value="Unassembled WGS sequence"/>
</dbReference>
<dbReference type="InterPro" id="IPR051553">
    <property type="entry name" value="Ran_GTPase-activating"/>
</dbReference>
<evidence type="ECO:0000313" key="6">
    <source>
        <dbReference type="Proteomes" id="UP001295740"/>
    </source>
</evidence>
<dbReference type="InterPro" id="IPR009091">
    <property type="entry name" value="RCC1/BLIP-II"/>
</dbReference>
<dbReference type="PROSITE" id="PS00626">
    <property type="entry name" value="RCC1_2"/>
    <property type="match status" value="1"/>
</dbReference>
<evidence type="ECO:0000256" key="1">
    <source>
        <dbReference type="ARBA" id="ARBA00022658"/>
    </source>
</evidence>
<keyword evidence="6" id="KW-1185">Reference proteome</keyword>
<feature type="repeat" description="RCC1" evidence="3">
    <location>
        <begin position="2"/>
        <end position="56"/>
    </location>
</feature>
<keyword evidence="2" id="KW-0677">Repeat</keyword>
<feature type="repeat" description="RCC1" evidence="3">
    <location>
        <begin position="272"/>
        <end position="309"/>
    </location>
</feature>
<dbReference type="PRINTS" id="PR00633">
    <property type="entry name" value="RCCNDNSATION"/>
</dbReference>
<dbReference type="AlphaFoldDB" id="A0AAI8VLR9"/>
<reference evidence="5" key="1">
    <citation type="submission" date="2023-10" db="EMBL/GenBank/DDBJ databases">
        <authorList>
            <person name="Hackl T."/>
        </authorList>
    </citation>
    <scope>NUCLEOTIDE SEQUENCE</scope>
</reference>
<dbReference type="SUPFAM" id="SSF50985">
    <property type="entry name" value="RCC1/BLIP-II"/>
    <property type="match status" value="1"/>
</dbReference>
<dbReference type="PANTHER" id="PTHR45982">
    <property type="entry name" value="REGULATOR OF CHROMOSOME CONDENSATION"/>
    <property type="match status" value="1"/>
</dbReference>
<evidence type="ECO:0000256" key="2">
    <source>
        <dbReference type="ARBA" id="ARBA00022737"/>
    </source>
</evidence>
<gene>
    <name evidence="5" type="ORF">KHLLAP_LOCUS7229</name>
</gene>
<name>A0AAI8VLR9_9PEZI</name>
<dbReference type="InterPro" id="IPR000408">
    <property type="entry name" value="Reg_chr_condens"/>
</dbReference>